<proteinExistence type="predicted"/>
<gene>
    <name evidence="3" type="primary">NUDT1</name>
</gene>
<feature type="signal peptide" evidence="1">
    <location>
        <begin position="1"/>
        <end position="16"/>
    </location>
</feature>
<evidence type="ECO:0000256" key="1">
    <source>
        <dbReference type="SAM" id="SignalP"/>
    </source>
</evidence>
<dbReference type="PROSITE" id="PS50041">
    <property type="entry name" value="C_TYPE_LECTIN_2"/>
    <property type="match status" value="1"/>
</dbReference>
<dbReference type="AlphaFoldDB" id="A0A668RX08"/>
<dbReference type="PANTHER" id="PTHR22803">
    <property type="entry name" value="MANNOSE, PHOSPHOLIPASE, LECTIN RECEPTOR RELATED"/>
    <property type="match status" value="1"/>
</dbReference>
<feature type="chain" id="PRO_5044226775" description="C-type lectin domain-containing protein" evidence="1">
    <location>
        <begin position="17"/>
        <end position="371"/>
    </location>
</feature>
<dbReference type="Proteomes" id="UP000472276">
    <property type="component" value="Unassembled WGS sequence"/>
</dbReference>
<evidence type="ECO:0000313" key="3">
    <source>
        <dbReference type="Ensembl" id="ENSOABP00000009312.2"/>
    </source>
</evidence>
<dbReference type="OMA" id="IDESWWS"/>
<keyword evidence="4" id="KW-1185">Reference proteome</keyword>
<reference evidence="3" key="2">
    <citation type="submission" date="2025-09" db="UniProtKB">
        <authorList>
            <consortium name="Ensembl"/>
        </authorList>
    </citation>
    <scope>IDENTIFICATION</scope>
</reference>
<sequence length="371" mass="42016">MFKLVLLLLTLSGLQAVPIKTPRGLQKSSSDVHQSVPDGFRQADADVPVQRSGGSWVRVENPSHLPDGFRQGTEPSMKLRDGFRQGTEPFLKLRDGFRQGTEPFMKLRDGFRQGTEPFMKLRDGFRQGTEPFMKLRDGFRQGTEPFLKLRDGFRQGTEPFMKLRDGFRQGTEPFMKLQDGFRQGTEPFMKLQDGFRQGTEPFMPLRDGFRQGTEPFLPLQRGFRQGTEPYYSFIQRAKVACQGEIINNKCYEFNPTPLSFKDAQAKCRTLAPHAELASVTSGDLHSDLISLVTKGGKKSPVLTWLGATVKNQEASWVDGSEWGFSDWTPGHPNIHTDKPVCVEMFELDNSRWTTANCDLKRASICTYMIPT</sequence>
<reference evidence="3" key="1">
    <citation type="submission" date="2025-08" db="UniProtKB">
        <authorList>
            <consortium name="Ensembl"/>
        </authorList>
    </citation>
    <scope>IDENTIFICATION</scope>
</reference>
<dbReference type="SMART" id="SM00034">
    <property type="entry name" value="CLECT"/>
    <property type="match status" value="1"/>
</dbReference>
<dbReference type="SUPFAM" id="SSF56436">
    <property type="entry name" value="C-type lectin-like"/>
    <property type="match status" value="1"/>
</dbReference>
<evidence type="ECO:0000259" key="2">
    <source>
        <dbReference type="PROSITE" id="PS50041"/>
    </source>
</evidence>
<dbReference type="InterPro" id="IPR001304">
    <property type="entry name" value="C-type_lectin-like"/>
</dbReference>
<dbReference type="InterPro" id="IPR016187">
    <property type="entry name" value="CTDL_fold"/>
</dbReference>
<dbReference type="Ensembl" id="ENSOABT00000009642.2">
    <property type="protein sequence ID" value="ENSOABP00000009312.2"/>
    <property type="gene ID" value="ENSOABG00000005001.2"/>
</dbReference>
<dbReference type="Pfam" id="PF00059">
    <property type="entry name" value="Lectin_C"/>
    <property type="match status" value="1"/>
</dbReference>
<keyword evidence="1" id="KW-0732">Signal</keyword>
<protein>
    <recommendedName>
        <fullName evidence="2">C-type lectin domain-containing protein</fullName>
    </recommendedName>
</protein>
<feature type="domain" description="C-type lectin" evidence="2">
    <location>
        <begin position="246"/>
        <end position="366"/>
    </location>
</feature>
<evidence type="ECO:0000313" key="4">
    <source>
        <dbReference type="Proteomes" id="UP000472276"/>
    </source>
</evidence>
<dbReference type="InterPro" id="IPR016186">
    <property type="entry name" value="C-type_lectin-like/link_sf"/>
</dbReference>
<name>A0A668RX08_OREAU</name>
<organism evidence="3 4">
    <name type="scientific">Oreochromis aureus</name>
    <name type="common">Israeli tilapia</name>
    <name type="synonym">Chromis aureus</name>
    <dbReference type="NCBI Taxonomy" id="47969"/>
    <lineage>
        <taxon>Eukaryota</taxon>
        <taxon>Metazoa</taxon>
        <taxon>Chordata</taxon>
        <taxon>Craniata</taxon>
        <taxon>Vertebrata</taxon>
        <taxon>Euteleostomi</taxon>
        <taxon>Actinopterygii</taxon>
        <taxon>Neopterygii</taxon>
        <taxon>Teleostei</taxon>
        <taxon>Neoteleostei</taxon>
        <taxon>Acanthomorphata</taxon>
        <taxon>Ovalentaria</taxon>
        <taxon>Cichlomorphae</taxon>
        <taxon>Cichliformes</taxon>
        <taxon>Cichlidae</taxon>
        <taxon>African cichlids</taxon>
        <taxon>Pseudocrenilabrinae</taxon>
        <taxon>Oreochromini</taxon>
        <taxon>Oreochromis</taxon>
    </lineage>
</organism>
<accession>A0A668RX08</accession>
<dbReference type="InterPro" id="IPR050111">
    <property type="entry name" value="C-type_lectin/snaclec_domain"/>
</dbReference>
<dbReference type="Gene3D" id="3.10.100.10">
    <property type="entry name" value="Mannose-Binding Protein A, subunit A"/>
    <property type="match status" value="1"/>
</dbReference>